<protein>
    <recommendedName>
        <fullName evidence="8">Peroxin 11C</fullName>
    </recommendedName>
</protein>
<organism evidence="6 7">
    <name type="scientific">Recurvomyces mirabilis</name>
    <dbReference type="NCBI Taxonomy" id="574656"/>
    <lineage>
        <taxon>Eukaryota</taxon>
        <taxon>Fungi</taxon>
        <taxon>Dikarya</taxon>
        <taxon>Ascomycota</taxon>
        <taxon>Pezizomycotina</taxon>
        <taxon>Dothideomycetes</taxon>
        <taxon>Dothideomycetidae</taxon>
        <taxon>Mycosphaerellales</taxon>
        <taxon>Teratosphaeriaceae</taxon>
        <taxon>Recurvomyces</taxon>
    </lineage>
</organism>
<evidence type="ECO:0000313" key="6">
    <source>
        <dbReference type="EMBL" id="KAK3680210.1"/>
    </source>
</evidence>
<gene>
    <name evidence="6" type="ORF">LTR78_000588</name>
</gene>
<comment type="caution">
    <text evidence="6">The sequence shown here is derived from an EMBL/GenBank/DDBJ whole genome shotgun (WGS) entry which is preliminary data.</text>
</comment>
<keyword evidence="3" id="KW-0576">Peroxisome</keyword>
<dbReference type="InterPro" id="IPR008733">
    <property type="entry name" value="PEX11"/>
</dbReference>
<accession>A0AAE1C6L0</accession>
<evidence type="ECO:0000256" key="5">
    <source>
        <dbReference type="SAM" id="Phobius"/>
    </source>
</evidence>
<keyword evidence="5" id="KW-1133">Transmembrane helix</keyword>
<proteinExistence type="predicted"/>
<sequence length="289" mass="32814">MASKTNRSLLNVLTRAGRRSDAFLTHLNRVLASSAGVEAVLCTLCYTLYFVYARLLRLLERRYERVALALASKASSSMLPSETVVATLEPPKSYLSETCGGIKALADLTDDFRFFTRLGGLVTIYSWARDNYIKPPGDAILKSLVWCQVLMSTIFQVLENGAYLASKGVLRGEKWERRQPKWWVWSNRFWLMHVGLEALRLLRVRQLRYNEDFGAKATDTDDGRVTTQSVALKKKWKADFYANAGWFPLTLQSSFEDQTHGPLSETWIGLFGMIPGIVALKDVWEQTRV</sequence>
<keyword evidence="5" id="KW-0812">Transmembrane</keyword>
<dbReference type="EMBL" id="JAUTXT010000001">
    <property type="protein sequence ID" value="KAK3680210.1"/>
    <property type="molecule type" value="Genomic_DNA"/>
</dbReference>
<keyword evidence="7" id="KW-1185">Reference proteome</keyword>
<reference evidence="6" key="1">
    <citation type="submission" date="2023-07" db="EMBL/GenBank/DDBJ databases">
        <title>Black Yeasts Isolated from many extreme environments.</title>
        <authorList>
            <person name="Coleine C."/>
            <person name="Stajich J.E."/>
            <person name="Selbmann L."/>
        </authorList>
    </citation>
    <scope>NUCLEOTIDE SEQUENCE</scope>
    <source>
        <strain evidence="6">CCFEE 5485</strain>
    </source>
</reference>
<feature type="transmembrane region" description="Helical" evidence="5">
    <location>
        <begin position="30"/>
        <end position="52"/>
    </location>
</feature>
<dbReference type="GO" id="GO:0005778">
    <property type="term" value="C:peroxisomal membrane"/>
    <property type="evidence" value="ECO:0007669"/>
    <property type="project" value="UniProtKB-SubCell"/>
</dbReference>
<comment type="subcellular location">
    <subcellularLocation>
        <location evidence="4">Peroxisome membrane</location>
    </subcellularLocation>
</comment>
<keyword evidence="1" id="KW-0962">Peroxisome biogenesis</keyword>
<dbReference type="Proteomes" id="UP001274830">
    <property type="component" value="Unassembled WGS sequence"/>
</dbReference>
<dbReference type="AlphaFoldDB" id="A0AAE1C6L0"/>
<dbReference type="Pfam" id="PF05648">
    <property type="entry name" value="PEX11"/>
    <property type="match status" value="1"/>
</dbReference>
<evidence type="ECO:0008006" key="8">
    <source>
        <dbReference type="Google" id="ProtNLM"/>
    </source>
</evidence>
<name>A0AAE1C6L0_9PEZI</name>
<dbReference type="PANTHER" id="PTHR12652">
    <property type="entry name" value="PEROXISOMAL BIOGENESIS FACTOR 11"/>
    <property type="match status" value="1"/>
</dbReference>
<evidence type="ECO:0000256" key="3">
    <source>
        <dbReference type="ARBA" id="ARBA00023140"/>
    </source>
</evidence>
<dbReference type="GO" id="GO:0016559">
    <property type="term" value="P:peroxisome fission"/>
    <property type="evidence" value="ECO:0007669"/>
    <property type="project" value="InterPro"/>
</dbReference>
<keyword evidence="2 5" id="KW-0472">Membrane</keyword>
<evidence type="ECO:0000256" key="2">
    <source>
        <dbReference type="ARBA" id="ARBA00023136"/>
    </source>
</evidence>
<dbReference type="PANTHER" id="PTHR12652:SF25">
    <property type="entry name" value="MICROBODY (PEROXISOME) PROLIFERATION PROTEIN PEROXIN 11C (EUROFUNG)"/>
    <property type="match status" value="1"/>
</dbReference>
<evidence type="ECO:0000256" key="4">
    <source>
        <dbReference type="ARBA" id="ARBA00046271"/>
    </source>
</evidence>
<evidence type="ECO:0000256" key="1">
    <source>
        <dbReference type="ARBA" id="ARBA00022593"/>
    </source>
</evidence>
<evidence type="ECO:0000313" key="7">
    <source>
        <dbReference type="Proteomes" id="UP001274830"/>
    </source>
</evidence>